<keyword evidence="4" id="KW-0235">DNA replication</keyword>
<dbReference type="GO" id="GO:0003677">
    <property type="term" value="F:DNA binding"/>
    <property type="evidence" value="ECO:0007669"/>
    <property type="project" value="InterPro"/>
</dbReference>
<dbReference type="PANTHER" id="PTHR34388">
    <property type="entry name" value="DNA POLYMERASE III SUBUNIT DELTA"/>
    <property type="match status" value="1"/>
</dbReference>
<dbReference type="EC" id="2.7.7.7" evidence="1"/>
<keyword evidence="2" id="KW-0808">Transferase</keyword>
<dbReference type="NCBIfam" id="TIGR01128">
    <property type="entry name" value="holA"/>
    <property type="match status" value="1"/>
</dbReference>
<keyword evidence="5" id="KW-0239">DNA-directed DNA polymerase</keyword>
<dbReference type="EMBL" id="CP009571">
    <property type="protein sequence ID" value="AIT07402.1"/>
    <property type="molecule type" value="Genomic_DNA"/>
</dbReference>
<reference evidence="8 9" key="1">
    <citation type="submission" date="2014-09" db="EMBL/GenBank/DDBJ databases">
        <title>Using Illumina technology Improving SMRT sequencing Genome Assembly by RASTools.</title>
        <authorList>
            <person name="Zhou Y."/>
            <person name="Ma T."/>
            <person name="Liu T."/>
        </authorList>
    </citation>
    <scope>NUCLEOTIDE SEQUENCE [LARGE SCALE GENOMIC DNA]</scope>
    <source>
        <strain evidence="8 9">ATCC 55669</strain>
    </source>
</reference>
<dbReference type="SUPFAM" id="SSF52540">
    <property type="entry name" value="P-loop containing nucleoside triphosphate hydrolases"/>
    <property type="match status" value="1"/>
</dbReference>
<evidence type="ECO:0000256" key="7">
    <source>
        <dbReference type="ARBA" id="ARBA00049244"/>
    </source>
</evidence>
<dbReference type="KEGG" id="stax:MC45_14620"/>
<evidence type="ECO:0000313" key="8">
    <source>
        <dbReference type="EMBL" id="AIT07402.1"/>
    </source>
</evidence>
<protein>
    <recommendedName>
        <fullName evidence="1">DNA-directed DNA polymerase</fullName>
        <ecNumber evidence="1">2.7.7.7</ecNumber>
    </recommendedName>
</protein>
<dbReference type="GO" id="GO:0009360">
    <property type="term" value="C:DNA polymerase III complex"/>
    <property type="evidence" value="ECO:0007669"/>
    <property type="project" value="TreeGrafter"/>
</dbReference>
<dbReference type="AlphaFoldDB" id="A0A097EIK8"/>
<dbReference type="InterPro" id="IPR008921">
    <property type="entry name" value="DNA_pol3_clamp-load_cplx_C"/>
</dbReference>
<dbReference type="PANTHER" id="PTHR34388:SF1">
    <property type="entry name" value="DNA POLYMERASE III SUBUNIT DELTA"/>
    <property type="match status" value="1"/>
</dbReference>
<comment type="catalytic activity">
    <reaction evidence="7">
        <text>DNA(n) + a 2'-deoxyribonucleoside 5'-triphosphate = DNA(n+1) + diphosphate</text>
        <dbReference type="Rhea" id="RHEA:22508"/>
        <dbReference type="Rhea" id="RHEA-COMP:17339"/>
        <dbReference type="Rhea" id="RHEA-COMP:17340"/>
        <dbReference type="ChEBI" id="CHEBI:33019"/>
        <dbReference type="ChEBI" id="CHEBI:61560"/>
        <dbReference type="ChEBI" id="CHEBI:173112"/>
        <dbReference type="EC" id="2.7.7.7"/>
    </reaction>
</comment>
<evidence type="ECO:0000256" key="3">
    <source>
        <dbReference type="ARBA" id="ARBA00022695"/>
    </source>
</evidence>
<keyword evidence="3" id="KW-0548">Nucleotidyltransferase</keyword>
<dbReference type="RefSeq" id="WP_038664667.1">
    <property type="nucleotide sequence ID" value="NZ_CP009571.1"/>
</dbReference>
<name>A0A097EIK8_9SPHN</name>
<evidence type="ECO:0000256" key="5">
    <source>
        <dbReference type="ARBA" id="ARBA00022932"/>
    </source>
</evidence>
<evidence type="ECO:0000256" key="4">
    <source>
        <dbReference type="ARBA" id="ARBA00022705"/>
    </source>
</evidence>
<dbReference type="InterPro" id="IPR005790">
    <property type="entry name" value="DNA_polIII_delta"/>
</dbReference>
<evidence type="ECO:0000256" key="1">
    <source>
        <dbReference type="ARBA" id="ARBA00012417"/>
    </source>
</evidence>
<dbReference type="HOGENOM" id="CLU_068860_0_0_5"/>
<evidence type="ECO:0000313" key="9">
    <source>
        <dbReference type="Proteomes" id="UP000033200"/>
    </source>
</evidence>
<proteinExistence type="inferred from homology"/>
<dbReference type="eggNOG" id="COG1466">
    <property type="taxonomic scope" value="Bacteria"/>
</dbReference>
<sequence>MKANARDIRSALERPSPDIRLYLLHGPDGSATAELAALLAKAMGPEAERVDLDGATLRSDPARLSDEAASMSLFGGARHIRVSPAGEECLDAFTALLAADHAGNPVVALAPTVKSTAKIVKLAIDSRRAMAFAAYEPSAADLERLAAVMARDQGLRPTNSAAARLAATCGGDRAVLSREIEKVALFLDAAPDRPHDLDDAALDAIGADLGEAEMTQVVEAVVTGHTAALGAELGRLGEAGTSPIPWLRLLARRLMTLAEMKAEIDAGATQDTVFKRHRIFFKEEAATAQALRRWTPAMLATALTRVRHAERAIMASGNAGSVLADHALTELTRGVERRG</sequence>
<gene>
    <name evidence="8" type="ORF">MC45_14620</name>
</gene>
<evidence type="ECO:0000256" key="6">
    <source>
        <dbReference type="ARBA" id="ARBA00034754"/>
    </source>
</evidence>
<organism evidence="8 9">
    <name type="scientific">Sphingomonas taxi</name>
    <dbReference type="NCBI Taxonomy" id="1549858"/>
    <lineage>
        <taxon>Bacteria</taxon>
        <taxon>Pseudomonadati</taxon>
        <taxon>Pseudomonadota</taxon>
        <taxon>Alphaproteobacteria</taxon>
        <taxon>Sphingomonadales</taxon>
        <taxon>Sphingomonadaceae</taxon>
        <taxon>Sphingomonas</taxon>
    </lineage>
</organism>
<keyword evidence="9" id="KW-1185">Reference proteome</keyword>
<dbReference type="Gene3D" id="1.20.272.10">
    <property type="match status" value="1"/>
</dbReference>
<dbReference type="STRING" id="1549858.MC45_14620"/>
<dbReference type="Gene3D" id="1.10.8.60">
    <property type="match status" value="1"/>
</dbReference>
<dbReference type="GO" id="GO:0003887">
    <property type="term" value="F:DNA-directed DNA polymerase activity"/>
    <property type="evidence" value="ECO:0007669"/>
    <property type="project" value="UniProtKB-KW"/>
</dbReference>
<dbReference type="SUPFAM" id="SSF48019">
    <property type="entry name" value="post-AAA+ oligomerization domain-like"/>
    <property type="match status" value="1"/>
</dbReference>
<evidence type="ECO:0000256" key="2">
    <source>
        <dbReference type="ARBA" id="ARBA00022679"/>
    </source>
</evidence>
<comment type="similarity">
    <text evidence="6">Belongs to the DNA polymerase HolA subunit family.</text>
</comment>
<accession>A0A097EIK8</accession>
<dbReference type="GO" id="GO:0006261">
    <property type="term" value="P:DNA-templated DNA replication"/>
    <property type="evidence" value="ECO:0007669"/>
    <property type="project" value="TreeGrafter"/>
</dbReference>
<dbReference type="Proteomes" id="UP000033200">
    <property type="component" value="Chromosome"/>
</dbReference>
<dbReference type="InterPro" id="IPR027417">
    <property type="entry name" value="P-loop_NTPase"/>
</dbReference>